<organism evidence="2 3">
    <name type="scientific">Cylindrodendrum hubeiense</name>
    <dbReference type="NCBI Taxonomy" id="595255"/>
    <lineage>
        <taxon>Eukaryota</taxon>
        <taxon>Fungi</taxon>
        <taxon>Dikarya</taxon>
        <taxon>Ascomycota</taxon>
        <taxon>Pezizomycotina</taxon>
        <taxon>Sordariomycetes</taxon>
        <taxon>Hypocreomycetidae</taxon>
        <taxon>Hypocreales</taxon>
        <taxon>Nectriaceae</taxon>
        <taxon>Cylindrodendrum</taxon>
    </lineage>
</organism>
<reference evidence="2" key="1">
    <citation type="submission" date="2020-03" db="EMBL/GenBank/DDBJ databases">
        <title>Draft Genome Sequence of Cylindrodendrum hubeiense.</title>
        <authorList>
            <person name="Buettner E."/>
            <person name="Kellner H."/>
        </authorList>
    </citation>
    <scope>NUCLEOTIDE SEQUENCE</scope>
    <source>
        <strain evidence="2">IHI 201604</strain>
    </source>
</reference>
<gene>
    <name evidence="2" type="ORF">G7Z17_g11445</name>
</gene>
<name>A0A9P5H0S2_9HYPO</name>
<comment type="caution">
    <text evidence="2">The sequence shown here is derived from an EMBL/GenBank/DDBJ whole genome shotgun (WGS) entry which is preliminary data.</text>
</comment>
<feature type="compositionally biased region" description="Polar residues" evidence="1">
    <location>
        <begin position="58"/>
        <end position="73"/>
    </location>
</feature>
<protein>
    <submittedName>
        <fullName evidence="2">Uncharacterized protein</fullName>
    </submittedName>
</protein>
<feature type="region of interest" description="Disordered" evidence="1">
    <location>
        <begin position="58"/>
        <end position="78"/>
    </location>
</feature>
<dbReference type="Proteomes" id="UP000722485">
    <property type="component" value="Unassembled WGS sequence"/>
</dbReference>
<accession>A0A9P5H0S2</accession>
<evidence type="ECO:0000313" key="2">
    <source>
        <dbReference type="EMBL" id="KAF7542595.1"/>
    </source>
</evidence>
<evidence type="ECO:0000256" key="1">
    <source>
        <dbReference type="SAM" id="MobiDB-lite"/>
    </source>
</evidence>
<proteinExistence type="predicted"/>
<dbReference type="EMBL" id="JAANBB010000432">
    <property type="protein sequence ID" value="KAF7542595.1"/>
    <property type="molecule type" value="Genomic_DNA"/>
</dbReference>
<keyword evidence="3" id="KW-1185">Reference proteome</keyword>
<dbReference type="OrthoDB" id="103819at2759"/>
<evidence type="ECO:0000313" key="3">
    <source>
        <dbReference type="Proteomes" id="UP000722485"/>
    </source>
</evidence>
<dbReference type="AlphaFoldDB" id="A0A9P5H0S2"/>
<sequence>MLPDLLASEGFSTVFGGEGDLDSFEPFVNPPLFVSFPCEKKIDLLDKRLEEVTQLLQSRQTDLTSPGSQSAPSCKSPARVIPNQIPAEPLNSFENIVQSSSDSPVVEGESSLATQSAFANDFLRNAVHKHSTQDSSLELRETLDGLHRIINSMKHQSVAVEMAYPNAKPTVCSPIQDYELPPIQKTVALIQVIKNGKSEAISWMLDFCSIEHFSDLCLRVYFSKDFSEADFIIANAGLLYLFQYCANDTSDERNEALSFPDHVRNSRVHELANDLNEIMTKSAEINKLQEDVSGGTKIAWQSSRMFIQSILQYTCTGKTLLFAPFIPFIVLFCNVIETQDQMDLDRLGSFISSMESTPAISDQATRVVHLFRVLFNAARRYVEFRNSSPSADQGQARERLHTYMFELGLPVPPDNGGFQPHGTVQAQGEVAEQGTGDAQMSEGVDGQRATDYRIWMGNTTHLEDWFNSNQQMMELINEPNFNFHPPGQPE</sequence>